<evidence type="ECO:0000256" key="6">
    <source>
        <dbReference type="ARBA" id="ARBA00023170"/>
    </source>
</evidence>
<reference evidence="8 9" key="1">
    <citation type="submission" date="2019-06" db="EMBL/GenBank/DDBJ databases">
        <title>A chromosomal-level reference genome of Carpinus fangiana (Coryloideae, Betulaceae).</title>
        <authorList>
            <person name="Yang X."/>
            <person name="Wang Z."/>
            <person name="Zhang L."/>
            <person name="Hao G."/>
            <person name="Liu J."/>
            <person name="Yang Y."/>
        </authorList>
    </citation>
    <scope>NUCLEOTIDE SEQUENCE [LARGE SCALE GENOMIC DNA]</scope>
    <source>
        <strain evidence="8">Cfa_2016G</strain>
        <tissue evidence="8">Leaf</tissue>
    </source>
</reference>
<evidence type="ECO:0000256" key="4">
    <source>
        <dbReference type="ARBA" id="ARBA00022989"/>
    </source>
</evidence>
<organism evidence="8 9">
    <name type="scientific">Carpinus fangiana</name>
    <dbReference type="NCBI Taxonomy" id="176857"/>
    <lineage>
        <taxon>Eukaryota</taxon>
        <taxon>Viridiplantae</taxon>
        <taxon>Streptophyta</taxon>
        <taxon>Embryophyta</taxon>
        <taxon>Tracheophyta</taxon>
        <taxon>Spermatophyta</taxon>
        <taxon>Magnoliopsida</taxon>
        <taxon>eudicotyledons</taxon>
        <taxon>Gunneridae</taxon>
        <taxon>Pentapetalae</taxon>
        <taxon>rosids</taxon>
        <taxon>fabids</taxon>
        <taxon>Fagales</taxon>
        <taxon>Betulaceae</taxon>
        <taxon>Carpinus</taxon>
    </lineage>
</organism>
<name>A0A5N6QDI8_9ROSI</name>
<evidence type="ECO:0000313" key="8">
    <source>
        <dbReference type="EMBL" id="KAE7996424.1"/>
    </source>
</evidence>
<keyword evidence="3" id="KW-0732">Signal</keyword>
<dbReference type="PANTHER" id="PTHR48063:SF81">
    <property type="entry name" value="LEUCINE-RICH REPEAT-CONTAINING N-TERMINAL PLANT-TYPE DOMAIN-CONTAINING PROTEIN"/>
    <property type="match status" value="1"/>
</dbReference>
<dbReference type="InterPro" id="IPR032675">
    <property type="entry name" value="LRR_dom_sf"/>
</dbReference>
<dbReference type="SUPFAM" id="SSF52058">
    <property type="entry name" value="L domain-like"/>
    <property type="match status" value="1"/>
</dbReference>
<keyword evidence="2" id="KW-0812">Transmembrane</keyword>
<dbReference type="AlphaFoldDB" id="A0A5N6QDI8"/>
<keyword evidence="5" id="KW-0472">Membrane</keyword>
<evidence type="ECO:0000256" key="1">
    <source>
        <dbReference type="ARBA" id="ARBA00004479"/>
    </source>
</evidence>
<dbReference type="EMBL" id="CM017321">
    <property type="protein sequence ID" value="KAE7996424.1"/>
    <property type="molecule type" value="Genomic_DNA"/>
</dbReference>
<accession>A0A5N6QDI8</accession>
<protein>
    <submittedName>
        <fullName evidence="8">Uncharacterized protein</fullName>
    </submittedName>
</protein>
<keyword evidence="9" id="KW-1185">Reference proteome</keyword>
<keyword evidence="6" id="KW-0675">Receptor</keyword>
<proteinExistence type="predicted"/>
<evidence type="ECO:0000256" key="2">
    <source>
        <dbReference type="ARBA" id="ARBA00022692"/>
    </source>
</evidence>
<keyword evidence="7" id="KW-0325">Glycoprotein</keyword>
<gene>
    <name evidence="8" type="ORF">FH972_001151</name>
</gene>
<keyword evidence="4" id="KW-1133">Transmembrane helix</keyword>
<dbReference type="Proteomes" id="UP000327013">
    <property type="component" value="Chromosome 1"/>
</dbReference>
<evidence type="ECO:0000313" key="9">
    <source>
        <dbReference type="Proteomes" id="UP000327013"/>
    </source>
</evidence>
<evidence type="ECO:0000256" key="5">
    <source>
        <dbReference type="ARBA" id="ARBA00023136"/>
    </source>
</evidence>
<comment type="subcellular location">
    <subcellularLocation>
        <location evidence="1">Membrane</location>
        <topology evidence="1">Single-pass type I membrane protein</topology>
    </subcellularLocation>
</comment>
<dbReference type="OrthoDB" id="1600340at2759"/>
<sequence length="335" mass="37431">MVEPYYDNKDVAKLAAQEAALAAPKLLARPTSTNTDITTTSNAMGNLSLSLSLSLCKLSSFWSPMIRLMTTRESPSVMMFFILKFVAFLMARSRRAALASPMLGGTGVKDPGGPRNTCAVSRDVEMADGNQSMHSLKPAGGIGKKFKRKFKMGKGKRRDAGCDKNTGNVVKLDLRNPFMTFNYYDVDDPYILLSNEEMKAYNKSRLGGKISSSLLDLKYFSYFDLSLNNFDGINIPKFLGSLESLTYLNLSFSLFVGVVTPHLWNLLRLQYLVINSFSVFTDSFNFSSQKLEVGSQKWVANTCPVVAIISNPRRKMTRWICKVVFKAKKCFPLRL</sequence>
<dbReference type="Gene3D" id="3.80.10.10">
    <property type="entry name" value="Ribonuclease Inhibitor"/>
    <property type="match status" value="1"/>
</dbReference>
<dbReference type="PANTHER" id="PTHR48063">
    <property type="entry name" value="LRR RECEPTOR-LIKE KINASE"/>
    <property type="match status" value="1"/>
</dbReference>
<dbReference type="InterPro" id="IPR046956">
    <property type="entry name" value="RLP23-like"/>
</dbReference>
<dbReference type="GO" id="GO:0016020">
    <property type="term" value="C:membrane"/>
    <property type="evidence" value="ECO:0007669"/>
    <property type="project" value="UniProtKB-SubCell"/>
</dbReference>
<evidence type="ECO:0000256" key="7">
    <source>
        <dbReference type="ARBA" id="ARBA00023180"/>
    </source>
</evidence>
<evidence type="ECO:0000256" key="3">
    <source>
        <dbReference type="ARBA" id="ARBA00022729"/>
    </source>
</evidence>